<dbReference type="AlphaFoldDB" id="A0A0F9GDZ3"/>
<comment type="caution">
    <text evidence="1">The sequence shown here is derived from an EMBL/GenBank/DDBJ whole genome shotgun (WGS) entry which is preliminary data.</text>
</comment>
<protein>
    <submittedName>
        <fullName evidence="1">Uncharacterized protein</fullName>
    </submittedName>
</protein>
<evidence type="ECO:0000313" key="1">
    <source>
        <dbReference type="EMBL" id="KKL67695.1"/>
    </source>
</evidence>
<dbReference type="EMBL" id="LAZR01026775">
    <property type="protein sequence ID" value="KKL67695.1"/>
    <property type="molecule type" value="Genomic_DNA"/>
</dbReference>
<organism evidence="1">
    <name type="scientific">marine sediment metagenome</name>
    <dbReference type="NCBI Taxonomy" id="412755"/>
    <lineage>
        <taxon>unclassified sequences</taxon>
        <taxon>metagenomes</taxon>
        <taxon>ecological metagenomes</taxon>
    </lineage>
</organism>
<name>A0A0F9GDZ3_9ZZZZ</name>
<proteinExistence type="predicted"/>
<feature type="non-terminal residue" evidence="1">
    <location>
        <position position="22"/>
    </location>
</feature>
<accession>A0A0F9GDZ3</accession>
<gene>
    <name evidence="1" type="ORF">LCGC14_2132360</name>
</gene>
<reference evidence="1" key="1">
    <citation type="journal article" date="2015" name="Nature">
        <title>Complex archaea that bridge the gap between prokaryotes and eukaryotes.</title>
        <authorList>
            <person name="Spang A."/>
            <person name="Saw J.H."/>
            <person name="Jorgensen S.L."/>
            <person name="Zaremba-Niedzwiedzka K."/>
            <person name="Martijn J."/>
            <person name="Lind A.E."/>
            <person name="van Eijk R."/>
            <person name="Schleper C."/>
            <person name="Guy L."/>
            <person name="Ettema T.J."/>
        </authorList>
    </citation>
    <scope>NUCLEOTIDE SEQUENCE</scope>
</reference>
<sequence length="22" mass="2650">MPSLLGWRNDKIVRLDKFHPNL</sequence>